<dbReference type="HOGENOM" id="CLU_2025159_0_0_6"/>
<accession>K6VJW4</accession>
<evidence type="ECO:0000313" key="1">
    <source>
        <dbReference type="EMBL" id="AFJ46911.1"/>
    </source>
</evidence>
<dbReference type="AlphaFoldDB" id="I2B8Q7"/>
<dbReference type="KEGG" id="ebt:EBL_c18170"/>
<accession>I2B8Q7</accession>
<dbReference type="Proteomes" id="UP000001955">
    <property type="component" value="Chromosome"/>
</dbReference>
<organism evidence="1 2">
    <name type="scientific">Shimwellia blattae (strain ATCC 29907 / DSM 4481 / JCM 1650 / NBRC 105725 / CDC 9005-74)</name>
    <name type="common">Escherichia blattae</name>
    <dbReference type="NCBI Taxonomy" id="630626"/>
    <lineage>
        <taxon>Bacteria</taxon>
        <taxon>Pseudomonadati</taxon>
        <taxon>Pseudomonadota</taxon>
        <taxon>Gammaproteobacteria</taxon>
        <taxon>Enterobacterales</taxon>
        <taxon>Enterobacteriaceae</taxon>
        <taxon>Shimwellia</taxon>
    </lineage>
</organism>
<proteinExistence type="predicted"/>
<gene>
    <name evidence="1" type="ordered locus">EBL_c18170</name>
</gene>
<dbReference type="EMBL" id="CP001560">
    <property type="protein sequence ID" value="AFJ46911.1"/>
    <property type="molecule type" value="Genomic_DNA"/>
</dbReference>
<keyword evidence="2" id="KW-1185">Reference proteome</keyword>
<protein>
    <submittedName>
        <fullName evidence="1">Uncharacterized protein</fullName>
    </submittedName>
</protein>
<evidence type="ECO:0000313" key="2">
    <source>
        <dbReference type="Proteomes" id="UP000001955"/>
    </source>
</evidence>
<name>I2B8Q7_SHIBC</name>
<reference evidence="1 2" key="1">
    <citation type="journal article" date="2012" name="J. Bacteriol.">
        <title>Complete genome sequence of the B12-producing Shimwellia blattae strain DSM 4481, isolated from a cockroach.</title>
        <authorList>
            <person name="Brzuszkiewicz E."/>
            <person name="Waschkowitz T."/>
            <person name="Wiezer A."/>
            <person name="Daniel R."/>
        </authorList>
    </citation>
    <scope>NUCLEOTIDE SEQUENCE [LARGE SCALE GENOMIC DNA]</scope>
    <source>
        <strain evidence="2">ATCC 29907 / DSM 4481 / JCM 1650 / NBRC 105725 / CDC 9005-74</strain>
    </source>
</reference>
<dbReference type="RefSeq" id="WP_002443858.1">
    <property type="nucleotide sequence ID" value="NC_017910.1"/>
</dbReference>
<sequence length="122" mass="14041">MKYLFAIMLCIGLALLTRNEHPSRKVETLLMCHMAVDALGDEQAKQCVIRNEPVWFDGRMPDLPPDHLVTLGNKMRERLNANSRSARHRLEHLATVWNSAECMRLHQQEAISPEQLNQLLTL</sequence>